<gene>
    <name evidence="2" type="ORF">BKCO1_3000163</name>
</gene>
<organism evidence="2 3">
    <name type="scientific">Diplodia corticola</name>
    <dbReference type="NCBI Taxonomy" id="236234"/>
    <lineage>
        <taxon>Eukaryota</taxon>
        <taxon>Fungi</taxon>
        <taxon>Dikarya</taxon>
        <taxon>Ascomycota</taxon>
        <taxon>Pezizomycotina</taxon>
        <taxon>Dothideomycetes</taxon>
        <taxon>Dothideomycetes incertae sedis</taxon>
        <taxon>Botryosphaeriales</taxon>
        <taxon>Botryosphaeriaceae</taxon>
        <taxon>Diplodia</taxon>
    </lineage>
</organism>
<feature type="region of interest" description="Disordered" evidence="1">
    <location>
        <begin position="142"/>
        <end position="174"/>
    </location>
</feature>
<keyword evidence="3" id="KW-1185">Reference proteome</keyword>
<reference evidence="2 3" key="1">
    <citation type="submission" date="2016-10" db="EMBL/GenBank/DDBJ databases">
        <title>Proteomics and genomics reveal pathogen-plant mechanisms compatible with a hemibiotrophic lifestyle of Diplodia corticola.</title>
        <authorList>
            <person name="Fernandes I."/>
            <person name="De Jonge R."/>
            <person name="Van De Peer Y."/>
            <person name="Devreese B."/>
            <person name="Alves A."/>
            <person name="Esteves A.C."/>
        </authorList>
    </citation>
    <scope>NUCLEOTIDE SEQUENCE [LARGE SCALE GENOMIC DNA]</scope>
    <source>
        <strain evidence="2 3">CBS 112549</strain>
    </source>
</reference>
<feature type="compositionally biased region" description="Basic and acidic residues" evidence="1">
    <location>
        <begin position="145"/>
        <end position="171"/>
    </location>
</feature>
<dbReference type="Proteomes" id="UP000183809">
    <property type="component" value="Unassembled WGS sequence"/>
</dbReference>
<name>A0A1J9RF55_9PEZI</name>
<dbReference type="RefSeq" id="XP_020134660.1">
    <property type="nucleotide sequence ID" value="XM_020274056.1"/>
</dbReference>
<dbReference type="EMBL" id="MNUE01000003">
    <property type="protein sequence ID" value="OJD39049.1"/>
    <property type="molecule type" value="Genomic_DNA"/>
</dbReference>
<evidence type="ECO:0000256" key="1">
    <source>
        <dbReference type="SAM" id="MobiDB-lite"/>
    </source>
</evidence>
<comment type="caution">
    <text evidence="2">The sequence shown here is derived from an EMBL/GenBank/DDBJ whole genome shotgun (WGS) entry which is preliminary data.</text>
</comment>
<accession>A0A1J9RF55</accession>
<evidence type="ECO:0000313" key="2">
    <source>
        <dbReference type="EMBL" id="OJD39049.1"/>
    </source>
</evidence>
<sequence>MSPLPVFLPTARALRWLYSLVSFGFPHSTRFAPDTTVINSTPNRYRQSAESLSRLLALLSKGSKRLMWNNSDLEERLGTIEEILLEQQLRKQQEEGANKVEEDAAKEAQAHEDRFKAIQEEVDSFIAEKKEKRVHAEAEAQAAREAARRDAETKADSDRQAERERMRKEAEAEAEAAAAAVLERQRAEEVDRKIAAAVAQTERECDAKIAEVPEAALRMT</sequence>
<dbReference type="GeneID" id="31014317"/>
<proteinExistence type="predicted"/>
<evidence type="ECO:0000313" key="3">
    <source>
        <dbReference type="Proteomes" id="UP000183809"/>
    </source>
</evidence>
<protein>
    <submittedName>
        <fullName evidence="2">Uncharacterized protein</fullName>
    </submittedName>
</protein>
<dbReference type="AlphaFoldDB" id="A0A1J9RF55"/>